<gene>
    <name evidence="3" type="ORF">CLV71_114216</name>
</gene>
<proteinExistence type="predicted"/>
<dbReference type="EMBL" id="SOCP01000014">
    <property type="protein sequence ID" value="TDV44306.1"/>
    <property type="molecule type" value="Genomic_DNA"/>
</dbReference>
<comment type="caution">
    <text evidence="3">The sequence shown here is derived from an EMBL/GenBank/DDBJ whole genome shotgun (WGS) entry which is preliminary data.</text>
</comment>
<accession>A0A4R7V891</accession>
<evidence type="ECO:0000313" key="3">
    <source>
        <dbReference type="EMBL" id="TDV44306.1"/>
    </source>
</evidence>
<evidence type="ECO:0000313" key="4">
    <source>
        <dbReference type="Proteomes" id="UP000294927"/>
    </source>
</evidence>
<reference evidence="3 4" key="1">
    <citation type="submission" date="2019-03" db="EMBL/GenBank/DDBJ databases">
        <title>Genomic Encyclopedia of Archaeal and Bacterial Type Strains, Phase II (KMG-II): from individual species to whole genera.</title>
        <authorList>
            <person name="Goeker M."/>
        </authorList>
    </citation>
    <scope>NUCLEOTIDE SEQUENCE [LARGE SCALE GENOMIC DNA]</scope>
    <source>
        <strain evidence="3 4">DSM 45499</strain>
    </source>
</reference>
<keyword evidence="4" id="KW-1185">Reference proteome</keyword>
<feature type="region of interest" description="Disordered" evidence="1">
    <location>
        <begin position="38"/>
        <end position="63"/>
    </location>
</feature>
<feature type="signal peptide" evidence="2">
    <location>
        <begin position="1"/>
        <end position="34"/>
    </location>
</feature>
<sequence length="418" mass="45749">MRSHFRSRAGGPRRYGLPLIAVVAVAATLVPAQAAQAAAPTPQVSAEDPEYPAPPTPGDLRDDPEIASVMQEADYALKYSMAVVAADPSKEFAKGSIEEDLRTGILTMPAERQKSAAEAARAMIADPAVRKREFGRFGGIEPEKYAQLGFHGVFTTENVPVDAAALKRRLTARATQIEAAHKLEEANALEMAAKYNIPLKLQIPTLTSLDYRIERVKCADETNPEWPGDDEIAMGGVAVNHVGSTAKVNQFMVADDFDDNEVKVYADPGKLFHRFDLTNAGTFPRTYSTVVMLAEKDGSGFADAINTVWSKVKDDVQNVIEKAVAGLLTGYLGAALAEAIGKAVAWLVTTFFSWLFELFQDDLFSPGTHYVYLPNRYEWMYKNAGDYGWTNFRAPTGTFTFNGHGGSYKVNVHWQVNP</sequence>
<dbReference type="AlphaFoldDB" id="A0A4R7V891"/>
<evidence type="ECO:0000256" key="2">
    <source>
        <dbReference type="SAM" id="SignalP"/>
    </source>
</evidence>
<dbReference type="OrthoDB" id="1551250at2"/>
<protein>
    <submittedName>
        <fullName evidence="3">Uncharacterized protein</fullName>
    </submittedName>
</protein>
<feature type="chain" id="PRO_5038843084" evidence="2">
    <location>
        <begin position="35"/>
        <end position="418"/>
    </location>
</feature>
<evidence type="ECO:0000256" key="1">
    <source>
        <dbReference type="SAM" id="MobiDB-lite"/>
    </source>
</evidence>
<keyword evidence="2" id="KW-0732">Signal</keyword>
<organism evidence="3 4">
    <name type="scientific">Actinophytocola oryzae</name>
    <dbReference type="NCBI Taxonomy" id="502181"/>
    <lineage>
        <taxon>Bacteria</taxon>
        <taxon>Bacillati</taxon>
        <taxon>Actinomycetota</taxon>
        <taxon>Actinomycetes</taxon>
        <taxon>Pseudonocardiales</taxon>
        <taxon>Pseudonocardiaceae</taxon>
    </lineage>
</organism>
<name>A0A4R7V891_9PSEU</name>
<dbReference type="Proteomes" id="UP000294927">
    <property type="component" value="Unassembled WGS sequence"/>
</dbReference>
<dbReference type="RefSeq" id="WP_133906731.1">
    <property type="nucleotide sequence ID" value="NZ_SOCP01000014.1"/>
</dbReference>